<reference evidence="2" key="1">
    <citation type="submission" date="2016-10" db="EMBL/GenBank/DDBJ databases">
        <authorList>
            <person name="Varghese N."/>
            <person name="Submissions S."/>
        </authorList>
    </citation>
    <scope>NUCLEOTIDE SEQUENCE [LARGE SCALE GENOMIC DNA]</scope>
    <source>
        <strain evidence="2">DSM 45789</strain>
    </source>
</reference>
<accession>A0A1I6SJR3</accession>
<dbReference type="EMBL" id="FPAA01000007">
    <property type="protein sequence ID" value="SFS77215.1"/>
    <property type="molecule type" value="Genomic_DNA"/>
</dbReference>
<evidence type="ECO:0000313" key="2">
    <source>
        <dbReference type="Proteomes" id="UP000198660"/>
    </source>
</evidence>
<dbReference type="AlphaFoldDB" id="A0A1I6SJR3"/>
<organism evidence="1 2">
    <name type="scientific">Marininema halotolerans</name>
    <dbReference type="NCBI Taxonomy" id="1155944"/>
    <lineage>
        <taxon>Bacteria</taxon>
        <taxon>Bacillati</taxon>
        <taxon>Bacillota</taxon>
        <taxon>Bacilli</taxon>
        <taxon>Bacillales</taxon>
        <taxon>Thermoactinomycetaceae</taxon>
        <taxon>Marininema</taxon>
    </lineage>
</organism>
<sequence>MANHCVKKKKYFEKGIMFVLKGKEKSVMPIILYKKEVKWTQKKIGSRIIE</sequence>
<dbReference type="Proteomes" id="UP000198660">
    <property type="component" value="Unassembled WGS sequence"/>
</dbReference>
<proteinExistence type="predicted"/>
<name>A0A1I6SJR3_9BACL</name>
<protein>
    <submittedName>
        <fullName evidence="1">Uncharacterized protein</fullName>
    </submittedName>
</protein>
<keyword evidence="2" id="KW-1185">Reference proteome</keyword>
<evidence type="ECO:0000313" key="1">
    <source>
        <dbReference type="EMBL" id="SFS77215.1"/>
    </source>
</evidence>
<gene>
    <name evidence="1" type="ORF">SAMN05444972_107150</name>
</gene>